<dbReference type="PROSITE" id="PS00486">
    <property type="entry name" value="DNA_MISMATCH_REPAIR_2"/>
    <property type="match status" value="1"/>
</dbReference>
<evidence type="ECO:0000256" key="1">
    <source>
        <dbReference type="ARBA" id="ARBA00022730"/>
    </source>
</evidence>
<keyword evidence="2 7" id="KW-0547">Nucleotide-binding</keyword>
<accession>A0A0H3A7V5</accession>
<dbReference type="Pfam" id="PF00488">
    <property type="entry name" value="MutS_V"/>
    <property type="match status" value="1"/>
</dbReference>
<dbReference type="RefSeq" id="WP_011792218.1">
    <property type="nucleotide sequence ID" value="NC_008751.1"/>
</dbReference>
<dbReference type="EC" id="3.1.-.-" evidence="7"/>
<comment type="subunit">
    <text evidence="7">Homodimer. Binds to stalled ribosomes, contacting rRNA.</text>
</comment>
<sequence>MTLEARTLRALEYDKVLHHLARYCVSEAGREACLALAPCPGSDALADATALLEDARRWSEHTGFRLSVFPPLGGVFRYLEGQSAVLDLEALWALRQMLTQARALVTSVAEGAATAGRWETLSTLTLRTPLPLRSVSGLERCVSEDGLLRDESSPELLLARQEIRRLHQQCTRKVKDYAQQYNILHYLQDEFMTLSSDRYVLPLKSNFKGRLQGIIHDYSQTGETCYFEPMFLVEVNNRLQELKREERAEERKVLTYLTDLVRGELAGVRAAFDLLVTADVLLAKCALAAAFDGSVVRMESGRTLDLRKARHPLLVLAGHAVQPVDIALGDGQRCLVISGGNAGGKTVSLKTAGLITLMALSALPVPAAPGSSLPAWTTVHAFIGDEQSLEDHVSTFTAQITHLGRVWDGLDDSTLVILDEFGAGTDPAQGAALAQAVLDELMAHGASVIAATHFPALKAYALSREGVRAASVLFDPKSRKPLYTLAYDQVGASQALDVAREHGLPESVLRRAENYLLLDGEDTSALVARLNSLAVDRERELDALRAEEEKYRAKRMKLEERFARERETLFRDIQAQAQSVLRDWKDGKVSHKQTLKALSKVRETLSTQPAESPAEQEQPVSVDVATLRQGQPVFHRPWGKKAVVAEVDLRKSRVRIDMSGVFLWAEARDLAPSDARPETRASVTQTVSASPVPMRLDLRGMRADVALSELEKGVDNALLAGRSVLEIIHGRGTGALRKEVHAYLRQSPAIATFSLAPEDQGGDGVTLVEFR</sequence>
<dbReference type="GO" id="GO:0006298">
    <property type="term" value="P:mismatch repair"/>
    <property type="evidence" value="ECO:0007669"/>
    <property type="project" value="InterPro"/>
</dbReference>
<dbReference type="GO" id="GO:0005524">
    <property type="term" value="F:ATP binding"/>
    <property type="evidence" value="ECO:0007669"/>
    <property type="project" value="UniProtKB-UniRule"/>
</dbReference>
<dbReference type="AlphaFoldDB" id="A0A0H3A7V5"/>
<dbReference type="NCBIfam" id="TIGR01069">
    <property type="entry name" value="mutS2"/>
    <property type="match status" value="1"/>
</dbReference>
<dbReference type="SMART" id="SM00534">
    <property type="entry name" value="MUTSac"/>
    <property type="match status" value="1"/>
</dbReference>
<proteinExistence type="inferred from homology"/>
<feature type="binding site" evidence="7">
    <location>
        <begin position="339"/>
        <end position="346"/>
    </location>
    <ligand>
        <name>ATP</name>
        <dbReference type="ChEBI" id="CHEBI:30616"/>
    </ligand>
</feature>
<dbReference type="CDD" id="cd03280">
    <property type="entry name" value="ABC_MutS2"/>
    <property type="match status" value="1"/>
</dbReference>
<evidence type="ECO:0000256" key="4">
    <source>
        <dbReference type="ARBA" id="ARBA00022840"/>
    </source>
</evidence>
<dbReference type="SMART" id="SM00533">
    <property type="entry name" value="MUTSd"/>
    <property type="match status" value="1"/>
</dbReference>
<organism evidence="10 11">
    <name type="scientific">Nitratidesulfovibrio vulgaris (strain DP4)</name>
    <name type="common">Desulfovibrio vulgaris</name>
    <dbReference type="NCBI Taxonomy" id="391774"/>
    <lineage>
        <taxon>Bacteria</taxon>
        <taxon>Pseudomonadati</taxon>
        <taxon>Thermodesulfobacteriota</taxon>
        <taxon>Desulfovibrionia</taxon>
        <taxon>Desulfovibrionales</taxon>
        <taxon>Desulfovibrionaceae</taxon>
        <taxon>Nitratidesulfovibrio</taxon>
    </lineage>
</organism>
<dbReference type="EC" id="3.6.4.-" evidence="7"/>
<dbReference type="PANTHER" id="PTHR48466">
    <property type="entry name" value="OS10G0509000 PROTEIN-RELATED"/>
    <property type="match status" value="1"/>
</dbReference>
<keyword evidence="7" id="KW-0540">Nuclease</keyword>
<dbReference type="InterPro" id="IPR027417">
    <property type="entry name" value="P-loop_NTPase"/>
</dbReference>
<evidence type="ECO:0000256" key="3">
    <source>
        <dbReference type="ARBA" id="ARBA00022801"/>
    </source>
</evidence>
<evidence type="ECO:0000313" key="10">
    <source>
        <dbReference type="EMBL" id="ABM28386.1"/>
    </source>
</evidence>
<dbReference type="EMBL" id="CP000527">
    <property type="protein sequence ID" value="ABM28386.1"/>
    <property type="molecule type" value="Genomic_DNA"/>
</dbReference>
<dbReference type="GO" id="GO:0030983">
    <property type="term" value="F:mismatched DNA binding"/>
    <property type="evidence" value="ECO:0007669"/>
    <property type="project" value="InterPro"/>
</dbReference>
<keyword evidence="6 7" id="KW-0238">DNA-binding</keyword>
<dbReference type="InterPro" id="IPR045076">
    <property type="entry name" value="MutS"/>
</dbReference>
<keyword evidence="5 7" id="KW-0694">RNA-binding</keyword>
<dbReference type="SMART" id="SM00463">
    <property type="entry name" value="SMR"/>
    <property type="match status" value="1"/>
</dbReference>
<dbReference type="SUPFAM" id="SSF52540">
    <property type="entry name" value="P-loop containing nucleoside triphosphate hydrolases"/>
    <property type="match status" value="1"/>
</dbReference>
<comment type="similarity">
    <text evidence="7">Belongs to the DNA mismatch repair MutS family. MutS2 subfamily.</text>
</comment>
<keyword evidence="3 7" id="KW-0378">Hydrolase</keyword>
<dbReference type="HOGENOM" id="CLU_011252_2_1_7"/>
<dbReference type="Gene3D" id="3.40.50.300">
    <property type="entry name" value="P-loop containing nucleotide triphosphate hydrolases"/>
    <property type="match status" value="1"/>
</dbReference>
<dbReference type="InterPro" id="IPR036063">
    <property type="entry name" value="Smr_dom_sf"/>
</dbReference>
<evidence type="ECO:0000313" key="11">
    <source>
        <dbReference type="Proteomes" id="UP000009173"/>
    </source>
</evidence>
<dbReference type="GO" id="GO:0004519">
    <property type="term" value="F:endonuclease activity"/>
    <property type="evidence" value="ECO:0007669"/>
    <property type="project" value="UniProtKB-UniRule"/>
</dbReference>
<evidence type="ECO:0000256" key="8">
    <source>
        <dbReference type="SAM" id="Coils"/>
    </source>
</evidence>
<dbReference type="PIRSF" id="PIRSF005814">
    <property type="entry name" value="MutS_YshD"/>
    <property type="match status" value="1"/>
</dbReference>
<dbReference type="GO" id="GO:0016887">
    <property type="term" value="F:ATP hydrolysis activity"/>
    <property type="evidence" value="ECO:0007669"/>
    <property type="project" value="InterPro"/>
</dbReference>
<keyword evidence="7" id="KW-0255">Endonuclease</keyword>
<keyword evidence="1 7" id="KW-0699">rRNA-binding</keyword>
<name>A0A0H3A7V5_NITV4</name>
<dbReference type="PROSITE" id="PS50828">
    <property type="entry name" value="SMR"/>
    <property type="match status" value="1"/>
</dbReference>
<evidence type="ECO:0000256" key="5">
    <source>
        <dbReference type="ARBA" id="ARBA00022884"/>
    </source>
</evidence>
<protein>
    <recommendedName>
        <fullName evidence="7">Endonuclease MutS2</fullName>
        <ecNumber evidence="7">3.1.-.-</ecNumber>
    </recommendedName>
    <alternativeName>
        <fullName evidence="7">Ribosome-associated protein quality control-upstream factor</fullName>
        <shortName evidence="7">RQC-upstream factor</shortName>
        <shortName evidence="7">RqcU</shortName>
        <ecNumber evidence="7">3.6.4.-</ecNumber>
    </alternativeName>
</protein>
<keyword evidence="4 7" id="KW-0067">ATP-binding</keyword>
<reference evidence="11" key="1">
    <citation type="journal article" date="2009" name="Environ. Microbiol.">
        <title>Contribution of mobile genetic elements to Desulfovibrio vulgaris genome plasticity.</title>
        <authorList>
            <person name="Walker C.B."/>
            <person name="Stolyar S."/>
            <person name="Chivian D."/>
            <person name="Pinel N."/>
            <person name="Gabster J.A."/>
            <person name="Dehal P.S."/>
            <person name="He Z."/>
            <person name="Yang Z.K."/>
            <person name="Yen H.C."/>
            <person name="Zhou J."/>
            <person name="Wall J.D."/>
            <person name="Hazen T.C."/>
            <person name="Arkin A.P."/>
            <person name="Stahl D.A."/>
        </authorList>
    </citation>
    <scope>NUCLEOTIDE SEQUENCE [LARGE SCALE GENOMIC DNA]</scope>
    <source>
        <strain evidence="11">DP4</strain>
    </source>
</reference>
<dbReference type="GO" id="GO:0140664">
    <property type="term" value="F:ATP-dependent DNA damage sensor activity"/>
    <property type="evidence" value="ECO:0007669"/>
    <property type="project" value="InterPro"/>
</dbReference>
<dbReference type="InterPro" id="IPR007696">
    <property type="entry name" value="DNA_mismatch_repair_MutS_core"/>
</dbReference>
<dbReference type="Proteomes" id="UP000009173">
    <property type="component" value="Chromosome"/>
</dbReference>
<dbReference type="InterPro" id="IPR036187">
    <property type="entry name" value="DNA_mismatch_repair_MutS_sf"/>
</dbReference>
<gene>
    <name evidence="7" type="primary">mutS2</name>
    <name evidence="7" type="synonym">rqcU</name>
    <name evidence="10" type="ordered locus">Dvul_1368</name>
</gene>
<evidence type="ECO:0000256" key="2">
    <source>
        <dbReference type="ARBA" id="ARBA00022741"/>
    </source>
</evidence>
<dbReference type="GO" id="GO:0072344">
    <property type="term" value="P:rescue of stalled ribosome"/>
    <property type="evidence" value="ECO:0007669"/>
    <property type="project" value="UniProtKB-UniRule"/>
</dbReference>
<dbReference type="HAMAP" id="MF_00092">
    <property type="entry name" value="MutS2"/>
    <property type="match status" value="1"/>
</dbReference>
<evidence type="ECO:0000256" key="6">
    <source>
        <dbReference type="ARBA" id="ARBA00023125"/>
    </source>
</evidence>
<comment type="function">
    <text evidence="7">Acts as a ribosome collision sensor, splitting the ribosome into its 2 subunits. Detects stalled/collided 70S ribosomes which it binds and splits by an ATP-hydrolysis driven conformational change. Acts upstream of the ribosome quality control system (RQC), a ribosome-associated complex that mediates the extraction of incompletely synthesized nascent chains from stalled ribosomes and their subsequent degradation. Probably generates substrates for RQC.</text>
</comment>
<dbReference type="GO" id="GO:0045910">
    <property type="term" value="P:negative regulation of DNA recombination"/>
    <property type="evidence" value="ECO:0007669"/>
    <property type="project" value="InterPro"/>
</dbReference>
<dbReference type="InterPro" id="IPR005747">
    <property type="entry name" value="MutS2"/>
</dbReference>
<keyword evidence="8" id="KW-0175">Coiled coil</keyword>
<feature type="coiled-coil region" evidence="8">
    <location>
        <begin position="527"/>
        <end position="568"/>
    </location>
</feature>
<dbReference type="SUPFAM" id="SSF48334">
    <property type="entry name" value="DNA repair protein MutS, domain III"/>
    <property type="match status" value="1"/>
</dbReference>
<dbReference type="PANTHER" id="PTHR48466:SF2">
    <property type="entry name" value="OS10G0509000 PROTEIN"/>
    <property type="match status" value="1"/>
</dbReference>
<dbReference type="InterPro" id="IPR000432">
    <property type="entry name" value="DNA_mismatch_repair_MutS_C"/>
</dbReference>
<evidence type="ECO:0000259" key="9">
    <source>
        <dbReference type="PROSITE" id="PS50828"/>
    </source>
</evidence>
<dbReference type="Gene3D" id="3.30.1370.110">
    <property type="match status" value="1"/>
</dbReference>
<comment type="function">
    <text evidence="7">Endonuclease that is involved in the suppression of homologous recombination and thus may have a key role in the control of bacterial genetic diversity.</text>
</comment>
<feature type="domain" description="Smr" evidence="9">
    <location>
        <begin position="696"/>
        <end position="771"/>
    </location>
</feature>
<dbReference type="SUPFAM" id="SSF160443">
    <property type="entry name" value="SMR domain-like"/>
    <property type="match status" value="1"/>
</dbReference>
<dbReference type="KEGG" id="dvl:Dvul_1368"/>
<dbReference type="GO" id="GO:0043023">
    <property type="term" value="F:ribosomal large subunit binding"/>
    <property type="evidence" value="ECO:0007669"/>
    <property type="project" value="UniProtKB-UniRule"/>
</dbReference>
<dbReference type="GO" id="GO:0019843">
    <property type="term" value="F:rRNA binding"/>
    <property type="evidence" value="ECO:0007669"/>
    <property type="project" value="UniProtKB-UniRule"/>
</dbReference>
<evidence type="ECO:0000256" key="7">
    <source>
        <dbReference type="HAMAP-Rule" id="MF_00092"/>
    </source>
</evidence>
<dbReference type="Pfam" id="PF01713">
    <property type="entry name" value="Smr"/>
    <property type="match status" value="1"/>
</dbReference>
<dbReference type="InterPro" id="IPR002625">
    <property type="entry name" value="Smr_dom"/>
</dbReference>